<accession>A0A7Y9X9Y5</accession>
<evidence type="ECO:0000313" key="3">
    <source>
        <dbReference type="EMBL" id="NYH50450.1"/>
    </source>
</evidence>
<protein>
    <recommendedName>
        <fullName evidence="5">DUF732 domain-containing protein</fullName>
    </recommendedName>
</protein>
<name>A0A7Y9X9Y5_9ACTN</name>
<dbReference type="PROSITE" id="PS51257">
    <property type="entry name" value="PROKAR_LIPOPROTEIN"/>
    <property type="match status" value="1"/>
</dbReference>
<evidence type="ECO:0000256" key="1">
    <source>
        <dbReference type="SAM" id="MobiDB-lite"/>
    </source>
</evidence>
<organism evidence="3 4">
    <name type="scientific">Nocardiopsis sinuspersici</name>
    <dbReference type="NCBI Taxonomy" id="501010"/>
    <lineage>
        <taxon>Bacteria</taxon>
        <taxon>Bacillati</taxon>
        <taxon>Actinomycetota</taxon>
        <taxon>Actinomycetes</taxon>
        <taxon>Streptosporangiales</taxon>
        <taxon>Nocardiopsidaceae</taxon>
        <taxon>Nocardiopsis</taxon>
    </lineage>
</organism>
<sequence length="139" mass="14780">MRLYLSLAAAALLATACAPPPPQAPSTAAEHADQPSPEPSSSAESSEAPPVEDSGYEFPFDPEELDERQAHTYTFMLTAWDMPDGAEARRVVCAEGTANGYTHVAESFAESHAQSDTKTDHTLDVALAASMIETFCSSM</sequence>
<evidence type="ECO:0008006" key="5">
    <source>
        <dbReference type="Google" id="ProtNLM"/>
    </source>
</evidence>
<keyword evidence="2" id="KW-0732">Signal</keyword>
<dbReference type="Proteomes" id="UP000584931">
    <property type="component" value="Unassembled WGS sequence"/>
</dbReference>
<evidence type="ECO:0000256" key="2">
    <source>
        <dbReference type="SAM" id="SignalP"/>
    </source>
</evidence>
<feature type="chain" id="PRO_5039554660" description="DUF732 domain-containing protein" evidence="2">
    <location>
        <begin position="25"/>
        <end position="139"/>
    </location>
</feature>
<proteinExistence type="predicted"/>
<gene>
    <name evidence="3" type="ORF">HNR06_000039</name>
</gene>
<dbReference type="EMBL" id="JACCHL010000001">
    <property type="protein sequence ID" value="NYH50450.1"/>
    <property type="molecule type" value="Genomic_DNA"/>
</dbReference>
<dbReference type="AlphaFoldDB" id="A0A7Y9X9Y5"/>
<evidence type="ECO:0000313" key="4">
    <source>
        <dbReference type="Proteomes" id="UP000584931"/>
    </source>
</evidence>
<feature type="signal peptide" evidence="2">
    <location>
        <begin position="1"/>
        <end position="24"/>
    </location>
</feature>
<dbReference type="RefSeq" id="WP_179808794.1">
    <property type="nucleotide sequence ID" value="NZ_JACCHL010000001.1"/>
</dbReference>
<feature type="region of interest" description="Disordered" evidence="1">
    <location>
        <begin position="17"/>
        <end position="64"/>
    </location>
</feature>
<reference evidence="3 4" key="1">
    <citation type="submission" date="2020-07" db="EMBL/GenBank/DDBJ databases">
        <title>Sequencing the genomes of 1000 actinobacteria strains.</title>
        <authorList>
            <person name="Klenk H.-P."/>
        </authorList>
    </citation>
    <scope>NUCLEOTIDE SEQUENCE [LARGE SCALE GENOMIC DNA]</scope>
    <source>
        <strain evidence="3 4">DSM 45278</strain>
    </source>
</reference>
<comment type="caution">
    <text evidence="3">The sequence shown here is derived from an EMBL/GenBank/DDBJ whole genome shotgun (WGS) entry which is preliminary data.</text>
</comment>
<feature type="compositionally biased region" description="Low complexity" evidence="1">
    <location>
        <begin position="39"/>
        <end position="49"/>
    </location>
</feature>